<accession>A0A843UMG9</accession>
<comment type="caution">
    <text evidence="1">The sequence shown here is derived from an EMBL/GenBank/DDBJ whole genome shotgun (WGS) entry which is preliminary data.</text>
</comment>
<sequence length="83" mass="9489">MGMQFLQALKGPHVSDTFFVHPFLQRPTEQAALPICLPPFSLHGTAAGFSSFTSPRRGPPVRRWLELPRGRRRFWMVTGQLNR</sequence>
<reference evidence="1" key="1">
    <citation type="submission" date="2017-07" db="EMBL/GenBank/DDBJ databases">
        <title>Taro Niue Genome Assembly and Annotation.</title>
        <authorList>
            <person name="Atibalentja N."/>
            <person name="Keating K."/>
            <person name="Fields C.J."/>
        </authorList>
    </citation>
    <scope>NUCLEOTIDE SEQUENCE</scope>
    <source>
        <strain evidence="1">Niue_2</strain>
        <tissue evidence="1">Leaf</tissue>
    </source>
</reference>
<protein>
    <submittedName>
        <fullName evidence="1">Uncharacterized protein</fullName>
    </submittedName>
</protein>
<dbReference type="AlphaFoldDB" id="A0A843UMG9"/>
<dbReference type="Proteomes" id="UP000652761">
    <property type="component" value="Unassembled WGS sequence"/>
</dbReference>
<dbReference type="EMBL" id="NMUH01000978">
    <property type="protein sequence ID" value="MQL87452.1"/>
    <property type="molecule type" value="Genomic_DNA"/>
</dbReference>
<keyword evidence="2" id="KW-1185">Reference proteome</keyword>
<evidence type="ECO:0000313" key="2">
    <source>
        <dbReference type="Proteomes" id="UP000652761"/>
    </source>
</evidence>
<proteinExistence type="predicted"/>
<name>A0A843UMG9_COLES</name>
<organism evidence="1 2">
    <name type="scientific">Colocasia esculenta</name>
    <name type="common">Wild taro</name>
    <name type="synonym">Arum esculentum</name>
    <dbReference type="NCBI Taxonomy" id="4460"/>
    <lineage>
        <taxon>Eukaryota</taxon>
        <taxon>Viridiplantae</taxon>
        <taxon>Streptophyta</taxon>
        <taxon>Embryophyta</taxon>
        <taxon>Tracheophyta</taxon>
        <taxon>Spermatophyta</taxon>
        <taxon>Magnoliopsida</taxon>
        <taxon>Liliopsida</taxon>
        <taxon>Araceae</taxon>
        <taxon>Aroideae</taxon>
        <taxon>Colocasieae</taxon>
        <taxon>Colocasia</taxon>
    </lineage>
</organism>
<evidence type="ECO:0000313" key="1">
    <source>
        <dbReference type="EMBL" id="MQL87452.1"/>
    </source>
</evidence>
<gene>
    <name evidence="1" type="ORF">Taro_019984</name>
</gene>